<dbReference type="RefSeq" id="XP_001885644.1">
    <property type="nucleotide sequence ID" value="XM_001885609.1"/>
</dbReference>
<organism evidence="2">
    <name type="scientific">Laccaria bicolor (strain S238N-H82 / ATCC MYA-4686)</name>
    <name type="common">Bicoloured deceiver</name>
    <name type="synonym">Laccaria laccata var. bicolor</name>
    <dbReference type="NCBI Taxonomy" id="486041"/>
    <lineage>
        <taxon>Eukaryota</taxon>
        <taxon>Fungi</taxon>
        <taxon>Dikarya</taxon>
        <taxon>Basidiomycota</taxon>
        <taxon>Agaricomycotina</taxon>
        <taxon>Agaricomycetes</taxon>
        <taxon>Agaricomycetidae</taxon>
        <taxon>Agaricales</taxon>
        <taxon>Agaricineae</taxon>
        <taxon>Hydnangiaceae</taxon>
        <taxon>Laccaria</taxon>
    </lineage>
</organism>
<evidence type="ECO:0000313" key="1">
    <source>
        <dbReference type="EMBL" id="EDR03791.1"/>
    </source>
</evidence>
<proteinExistence type="predicted"/>
<dbReference type="Proteomes" id="UP000001194">
    <property type="component" value="Unassembled WGS sequence"/>
</dbReference>
<name>B0DNV4_LACBS</name>
<protein>
    <submittedName>
        <fullName evidence="1">Predicted protein</fullName>
    </submittedName>
</protein>
<sequence length="81" mass="9516">MAKPCWQDPVGLETINTIVKKISSTTVYEWAAYSLARAHFSYPQWTRHSLLHCNWRWEIGSLFYTLSCAFRVQPTPQVIFH</sequence>
<dbReference type="HOGENOM" id="CLU_2694510_0_0_1"/>
<accession>B0DNV4</accession>
<gene>
    <name evidence="1" type="ORF">LACBIDRAFT_306851</name>
</gene>
<keyword evidence="2" id="KW-1185">Reference proteome</keyword>
<reference evidence="1 2" key="1">
    <citation type="journal article" date="2008" name="Nature">
        <title>The genome of Laccaria bicolor provides insights into mycorrhizal symbiosis.</title>
        <authorList>
            <person name="Martin F."/>
            <person name="Aerts A."/>
            <person name="Ahren D."/>
            <person name="Brun A."/>
            <person name="Danchin E.G.J."/>
            <person name="Duchaussoy F."/>
            <person name="Gibon J."/>
            <person name="Kohler A."/>
            <person name="Lindquist E."/>
            <person name="Pereda V."/>
            <person name="Salamov A."/>
            <person name="Shapiro H.J."/>
            <person name="Wuyts J."/>
            <person name="Blaudez D."/>
            <person name="Buee M."/>
            <person name="Brokstein P."/>
            <person name="Canbaeck B."/>
            <person name="Cohen D."/>
            <person name="Courty P.E."/>
            <person name="Coutinho P.M."/>
            <person name="Delaruelle C."/>
            <person name="Detter J.C."/>
            <person name="Deveau A."/>
            <person name="DiFazio S."/>
            <person name="Duplessis S."/>
            <person name="Fraissinet-Tachet L."/>
            <person name="Lucic E."/>
            <person name="Frey-Klett P."/>
            <person name="Fourrey C."/>
            <person name="Feussner I."/>
            <person name="Gay G."/>
            <person name="Grimwood J."/>
            <person name="Hoegger P.J."/>
            <person name="Jain P."/>
            <person name="Kilaru S."/>
            <person name="Labbe J."/>
            <person name="Lin Y.C."/>
            <person name="Legue V."/>
            <person name="Le Tacon F."/>
            <person name="Marmeisse R."/>
            <person name="Melayah D."/>
            <person name="Montanini B."/>
            <person name="Muratet M."/>
            <person name="Nehls U."/>
            <person name="Niculita-Hirzel H."/>
            <person name="Oudot-Le Secq M.P."/>
            <person name="Peter M."/>
            <person name="Quesneville H."/>
            <person name="Rajashekar B."/>
            <person name="Reich M."/>
            <person name="Rouhier N."/>
            <person name="Schmutz J."/>
            <person name="Yin T."/>
            <person name="Chalot M."/>
            <person name="Henrissat B."/>
            <person name="Kuees U."/>
            <person name="Lucas S."/>
            <person name="Van de Peer Y."/>
            <person name="Podila G.K."/>
            <person name="Polle A."/>
            <person name="Pukkila P.J."/>
            <person name="Richardson P.M."/>
            <person name="Rouze P."/>
            <person name="Sanders I.R."/>
            <person name="Stajich J.E."/>
            <person name="Tunlid A."/>
            <person name="Tuskan G."/>
            <person name="Grigoriev I.V."/>
        </authorList>
    </citation>
    <scope>NUCLEOTIDE SEQUENCE [LARGE SCALE GENOMIC DNA]</scope>
    <source>
        <strain evidence="2">S238N-H82 / ATCC MYA-4686</strain>
    </source>
</reference>
<evidence type="ECO:0000313" key="2">
    <source>
        <dbReference type="Proteomes" id="UP000001194"/>
    </source>
</evidence>
<dbReference type="OrthoDB" id="10450767at2759"/>
<dbReference type="KEGG" id="lbc:LACBIDRAFT_306851"/>
<dbReference type="InParanoid" id="B0DNV4"/>
<dbReference type="AlphaFoldDB" id="B0DNV4"/>
<dbReference type="GeneID" id="6081193"/>
<dbReference type="EMBL" id="DS547122">
    <property type="protein sequence ID" value="EDR03791.1"/>
    <property type="molecule type" value="Genomic_DNA"/>
</dbReference>